<name>A0A7S3R8Z8_DUNTE</name>
<dbReference type="PANTHER" id="PTHR13271">
    <property type="entry name" value="UNCHARACTERIZED PUTATIVE METHYLTRANSFERASE"/>
    <property type="match status" value="1"/>
</dbReference>
<proteinExistence type="predicted"/>
<accession>A0A7S3R8Z8</accession>
<reference evidence="2" key="1">
    <citation type="submission" date="2021-01" db="EMBL/GenBank/DDBJ databases">
        <authorList>
            <person name="Corre E."/>
            <person name="Pelletier E."/>
            <person name="Niang G."/>
            <person name="Scheremetjew M."/>
            <person name="Finn R."/>
            <person name="Kale V."/>
            <person name="Holt S."/>
            <person name="Cochrane G."/>
            <person name="Meng A."/>
            <person name="Brown T."/>
            <person name="Cohen L."/>
        </authorList>
    </citation>
    <scope>NUCLEOTIDE SEQUENCE</scope>
    <source>
        <strain evidence="2">CCMP1320</strain>
    </source>
</reference>
<organism evidence="2">
    <name type="scientific">Dunaliella tertiolecta</name>
    <name type="common">Green alga</name>
    <dbReference type="NCBI Taxonomy" id="3047"/>
    <lineage>
        <taxon>Eukaryota</taxon>
        <taxon>Viridiplantae</taxon>
        <taxon>Chlorophyta</taxon>
        <taxon>core chlorophytes</taxon>
        <taxon>Chlorophyceae</taxon>
        <taxon>CS clade</taxon>
        <taxon>Chlamydomonadales</taxon>
        <taxon>Dunaliellaceae</taxon>
        <taxon>Dunaliella</taxon>
    </lineage>
</organism>
<dbReference type="InterPro" id="IPR046341">
    <property type="entry name" value="SET_dom_sf"/>
</dbReference>
<dbReference type="Gene3D" id="3.90.1410.10">
    <property type="entry name" value="set domain protein methyltransferase, domain 1"/>
    <property type="match status" value="2"/>
</dbReference>
<dbReference type="AlphaFoldDB" id="A0A7S3R8Z8"/>
<dbReference type="SUPFAM" id="SSF82199">
    <property type="entry name" value="SET domain"/>
    <property type="match status" value="2"/>
</dbReference>
<feature type="compositionally biased region" description="Polar residues" evidence="1">
    <location>
        <begin position="136"/>
        <end position="151"/>
    </location>
</feature>
<dbReference type="EMBL" id="HBIP01035211">
    <property type="protein sequence ID" value="CAE0506364.1"/>
    <property type="molecule type" value="Transcribed_RNA"/>
</dbReference>
<evidence type="ECO:0008006" key="3">
    <source>
        <dbReference type="Google" id="ProtNLM"/>
    </source>
</evidence>
<dbReference type="GO" id="GO:0016279">
    <property type="term" value="F:protein-lysine N-methyltransferase activity"/>
    <property type="evidence" value="ECO:0007669"/>
    <property type="project" value="TreeGrafter"/>
</dbReference>
<evidence type="ECO:0000313" key="2">
    <source>
        <dbReference type="EMBL" id="CAE0506364.1"/>
    </source>
</evidence>
<dbReference type="InterPro" id="IPR050600">
    <property type="entry name" value="SETD3_SETD6_MTase"/>
</dbReference>
<dbReference type="PANTHER" id="PTHR13271:SF145">
    <property type="entry name" value="SET DOMAIN-CONTAINING PROTEIN"/>
    <property type="match status" value="1"/>
</dbReference>
<feature type="region of interest" description="Disordered" evidence="1">
    <location>
        <begin position="127"/>
        <end position="153"/>
    </location>
</feature>
<protein>
    <recommendedName>
        <fullName evidence="3">SET domain-containing protein</fullName>
    </recommendedName>
</protein>
<evidence type="ECO:0000256" key="1">
    <source>
        <dbReference type="SAM" id="MobiDB-lite"/>
    </source>
</evidence>
<gene>
    <name evidence="2" type="ORF">DTER00134_LOCUS21440</name>
</gene>
<sequence length="583" mass="60785">MKKVTKLMHSQLDHGWYRSSNVCAPKFMNTRELVFPRTAPAQRVRLRAHCVNGLSNLSTWIESKGGSVNKNLKLEDEAPCGARGVVVCAPGISLADLEQAPLITLPYSLYFDTSKAAALLAQALATTQANTPHPHPSTSTSNRKTHPSPSASAALHREALEQRLSSVQILGLAIALERQQGTKSSWYAYISSLPETPSCPWLLPEHTEAVARAVADALHGDVSRVQPKGGLDDVARAAAAAAATAAVAVTAAGPAATSDPTHISSQAVAVAAAAAAAKATAAASTRNSRVGEQLKLSANIAVKDGAHVPGSLLGSTPSSADTPTAAAAAAAVVARDGVRAAAAAALALAGDTTGEAPAPTLVVPVSADIGTAAKQGRPTHLHGDHVFGQELDPPTKTVQLGAQQQQQQQGQQVLGPPTHIATSMQQLPHSDQSLPQSVPLPHPDQSMWEAAVGAARAEHEAACQDALDVCGAQLGLGLEDMRWGLGQVISRSLMSGNVCGLVPLIDLLNHHPEARPPMLQLDDNDQLVMTVTSLHGNEVVPLEPRQEVYIDYTAGGALTPLESFLKFGFVPTEAWERALRSVP</sequence>